<keyword evidence="3" id="KW-1185">Reference proteome</keyword>
<organism evidence="2 3">
    <name type="scientific">Marinobacter vinifirmus</name>
    <dbReference type="NCBI Taxonomy" id="355591"/>
    <lineage>
        <taxon>Bacteria</taxon>
        <taxon>Pseudomonadati</taxon>
        <taxon>Pseudomonadota</taxon>
        <taxon>Gammaproteobacteria</taxon>
        <taxon>Pseudomonadales</taxon>
        <taxon>Marinobacteraceae</taxon>
        <taxon>Marinobacter</taxon>
    </lineage>
</organism>
<dbReference type="Proteomes" id="UP000216984">
    <property type="component" value="Unassembled WGS sequence"/>
</dbReference>
<reference evidence="2 3" key="1">
    <citation type="submission" date="2017-06" db="EMBL/GenBank/DDBJ databases">
        <title>Draft genome sequence of the halophilic bacterium Marinobacter vinifirmus FB1.</title>
        <authorList>
            <person name="Stepanov V.G."/>
            <person name="Roberts D.J."/>
            <person name="Fox G.E."/>
        </authorList>
    </citation>
    <scope>NUCLEOTIDE SEQUENCE [LARGE SCALE GENOMIC DNA]</scope>
    <source>
        <strain evidence="2 3">FB1</strain>
    </source>
</reference>
<accession>A0A7Z1DTD3</accession>
<keyword evidence="1" id="KW-1133">Transmembrane helix</keyword>
<dbReference type="AlphaFoldDB" id="A0A7Z1DTD3"/>
<feature type="transmembrane region" description="Helical" evidence="1">
    <location>
        <begin position="23"/>
        <end position="42"/>
    </location>
</feature>
<proteinExistence type="predicted"/>
<sequence length="84" mass="9783">MFGKMSEIIGKISRMMGFLLKNGWIFVFRMLPCAFAFARIVYYQGTKPETPKWHSEQRYRFLDCLAVSWQPTNPIANTGATTKR</sequence>
<dbReference type="EMBL" id="NEFY01000009">
    <property type="protein sequence ID" value="OZC35601.1"/>
    <property type="molecule type" value="Genomic_DNA"/>
</dbReference>
<evidence type="ECO:0000313" key="3">
    <source>
        <dbReference type="Proteomes" id="UP000216984"/>
    </source>
</evidence>
<evidence type="ECO:0000313" key="2">
    <source>
        <dbReference type="EMBL" id="OZC35601.1"/>
    </source>
</evidence>
<keyword evidence="1" id="KW-0812">Transmembrane</keyword>
<comment type="caution">
    <text evidence="2">The sequence shown here is derived from an EMBL/GenBank/DDBJ whole genome shotgun (WGS) entry which is preliminary data.</text>
</comment>
<gene>
    <name evidence="2" type="ORF">B9Q17_00715</name>
</gene>
<keyword evidence="1" id="KW-0472">Membrane</keyword>
<name>A0A7Z1DTD3_9GAMM</name>
<evidence type="ECO:0000256" key="1">
    <source>
        <dbReference type="SAM" id="Phobius"/>
    </source>
</evidence>
<protein>
    <submittedName>
        <fullName evidence="2">Uncharacterized protein</fullName>
    </submittedName>
</protein>